<evidence type="ECO:0000259" key="5">
    <source>
        <dbReference type="PROSITE" id="PS50089"/>
    </source>
</evidence>
<dbReference type="SUPFAM" id="SSF57850">
    <property type="entry name" value="RING/U-box"/>
    <property type="match status" value="1"/>
</dbReference>
<keyword evidence="1 3" id="KW-0863">Zinc-finger</keyword>
<keyword evidence="2" id="KW-0862">Zinc</keyword>
<dbReference type="GO" id="GO:0036297">
    <property type="term" value="P:interstrand cross-link repair"/>
    <property type="evidence" value="ECO:0007669"/>
    <property type="project" value="InterPro"/>
</dbReference>
<evidence type="ECO:0000256" key="1">
    <source>
        <dbReference type="ARBA" id="ARBA00022771"/>
    </source>
</evidence>
<feature type="domain" description="RING-type" evidence="5">
    <location>
        <begin position="4"/>
        <end position="44"/>
    </location>
</feature>
<dbReference type="GO" id="GO:0005634">
    <property type="term" value="C:nucleus"/>
    <property type="evidence" value="ECO:0007669"/>
    <property type="project" value="InterPro"/>
</dbReference>
<name>A0A915EUV7_9BILA</name>
<dbReference type="InterPro" id="IPR037381">
    <property type="entry name" value="RFWD3"/>
</dbReference>
<evidence type="ECO:0000256" key="2">
    <source>
        <dbReference type="ARBA" id="ARBA00022833"/>
    </source>
</evidence>
<keyword evidence="1 3" id="KW-0479">Metal-binding</keyword>
<keyword evidence="4" id="KW-0175">Coiled coil</keyword>
<proteinExistence type="predicted"/>
<keyword evidence="6" id="KW-1185">Reference proteome</keyword>
<evidence type="ECO:0000256" key="3">
    <source>
        <dbReference type="PROSITE-ProRule" id="PRU00175"/>
    </source>
</evidence>
<sequence>MKSCIICSDELEYEDVACLSCGHTFHFTCIDKWIKKKSDCPICRKRTRRSVIRKLFFSEEDQDEFVTAELDQEEDEEVEQEEELSQLKEQLQEKDVGIRRLECLRTIETKKRDRLAQALTLANEALISATEEKTKLLADITKLNNASQARELAILSETTATIDQLNKQVAGLSKANEQLRQHNEYSISSKRPKLQIRRLEGLLRIERSTRNRLHQELNSTNQKLVSALQDKIKLLADNAEVNYRKRQKNSPFHTYAETLTRGRAKKSATKRHRSAYNIFAAEVSPAQKWKGVENKNKYEEMAIKEKKQAESH</sequence>
<dbReference type="Gene3D" id="3.30.40.10">
    <property type="entry name" value="Zinc/RING finger domain, C3HC4 (zinc finger)"/>
    <property type="match status" value="1"/>
</dbReference>
<evidence type="ECO:0000313" key="6">
    <source>
        <dbReference type="Proteomes" id="UP000887574"/>
    </source>
</evidence>
<reference evidence="7" key="1">
    <citation type="submission" date="2022-11" db="UniProtKB">
        <authorList>
            <consortium name="WormBaseParasite"/>
        </authorList>
    </citation>
    <scope>IDENTIFICATION</scope>
</reference>
<dbReference type="PANTHER" id="PTHR16047">
    <property type="entry name" value="RFWD3 PROTEIN"/>
    <property type="match status" value="1"/>
</dbReference>
<dbReference type="PANTHER" id="PTHR16047:SF7">
    <property type="entry name" value="E3 UBIQUITIN-PROTEIN LIGASE RFWD3"/>
    <property type="match status" value="1"/>
</dbReference>
<accession>A0A915EUV7</accession>
<evidence type="ECO:0000313" key="7">
    <source>
        <dbReference type="WBParaSite" id="jg9240"/>
    </source>
</evidence>
<dbReference type="GO" id="GO:0016567">
    <property type="term" value="P:protein ubiquitination"/>
    <property type="evidence" value="ECO:0007669"/>
    <property type="project" value="InterPro"/>
</dbReference>
<dbReference type="InterPro" id="IPR013083">
    <property type="entry name" value="Znf_RING/FYVE/PHD"/>
</dbReference>
<dbReference type="PROSITE" id="PS50089">
    <property type="entry name" value="ZF_RING_2"/>
    <property type="match status" value="1"/>
</dbReference>
<organism evidence="6 7">
    <name type="scientific">Ditylenchus dipsaci</name>
    <dbReference type="NCBI Taxonomy" id="166011"/>
    <lineage>
        <taxon>Eukaryota</taxon>
        <taxon>Metazoa</taxon>
        <taxon>Ecdysozoa</taxon>
        <taxon>Nematoda</taxon>
        <taxon>Chromadorea</taxon>
        <taxon>Rhabditida</taxon>
        <taxon>Tylenchina</taxon>
        <taxon>Tylenchomorpha</taxon>
        <taxon>Sphaerularioidea</taxon>
        <taxon>Anguinidae</taxon>
        <taxon>Anguininae</taxon>
        <taxon>Ditylenchus</taxon>
    </lineage>
</organism>
<protein>
    <submittedName>
        <fullName evidence="7">RING-type domain-containing protein</fullName>
    </submittedName>
</protein>
<feature type="coiled-coil region" evidence="4">
    <location>
        <begin position="155"/>
        <end position="182"/>
    </location>
</feature>
<dbReference type="Pfam" id="PF13639">
    <property type="entry name" value="zf-RING_2"/>
    <property type="match status" value="1"/>
</dbReference>
<dbReference type="WBParaSite" id="jg9240">
    <property type="protein sequence ID" value="jg9240"/>
    <property type="gene ID" value="jg9240"/>
</dbReference>
<dbReference type="AlphaFoldDB" id="A0A915EUV7"/>
<dbReference type="InterPro" id="IPR001841">
    <property type="entry name" value="Znf_RING"/>
</dbReference>
<dbReference type="GO" id="GO:0008270">
    <property type="term" value="F:zinc ion binding"/>
    <property type="evidence" value="ECO:0007669"/>
    <property type="project" value="UniProtKB-KW"/>
</dbReference>
<dbReference type="SMART" id="SM00184">
    <property type="entry name" value="RING"/>
    <property type="match status" value="1"/>
</dbReference>
<dbReference type="Proteomes" id="UP000887574">
    <property type="component" value="Unplaced"/>
</dbReference>
<evidence type="ECO:0000256" key="4">
    <source>
        <dbReference type="SAM" id="Coils"/>
    </source>
</evidence>
<feature type="coiled-coil region" evidence="4">
    <location>
        <begin position="70"/>
        <end position="104"/>
    </location>
</feature>
<dbReference type="GO" id="GO:0004842">
    <property type="term" value="F:ubiquitin-protein transferase activity"/>
    <property type="evidence" value="ECO:0007669"/>
    <property type="project" value="InterPro"/>
</dbReference>